<sequence>MSPINLRNPGRPIHVGVIMLRLNDQILSKISITEYLDIAPAAFFFCNDNIGLVKDSFASCPPLDIVMLGASKAGHNPSKSEKTVLRKVYDDCAAMLCICAGFQPVLAAGLLDGRWATASQSMLPMAREVGPGSSVGGEAVVPGWEDLDIGGSVEMDSIWWRRLKGRCGLEKGR</sequence>
<dbReference type="EMBL" id="JAPQKO010000008">
    <property type="protein sequence ID" value="KAJ5151910.1"/>
    <property type="molecule type" value="Genomic_DNA"/>
</dbReference>
<name>A0A9W9LF75_9EURO</name>
<dbReference type="Gene3D" id="3.40.50.880">
    <property type="match status" value="1"/>
</dbReference>
<reference evidence="1" key="1">
    <citation type="submission" date="2022-11" db="EMBL/GenBank/DDBJ databases">
        <authorList>
            <person name="Petersen C."/>
        </authorList>
    </citation>
    <scope>NUCLEOTIDE SEQUENCE</scope>
    <source>
        <strain evidence="1">IBT 21917</strain>
    </source>
</reference>
<reference evidence="1" key="2">
    <citation type="journal article" date="2023" name="IMA Fungus">
        <title>Comparative genomic study of the Penicillium genus elucidates a diverse pangenome and 15 lateral gene transfer events.</title>
        <authorList>
            <person name="Petersen C."/>
            <person name="Sorensen T."/>
            <person name="Nielsen M.R."/>
            <person name="Sondergaard T.E."/>
            <person name="Sorensen J.L."/>
            <person name="Fitzpatrick D.A."/>
            <person name="Frisvad J.C."/>
            <person name="Nielsen K.L."/>
        </authorList>
    </citation>
    <scope>NUCLEOTIDE SEQUENCE</scope>
    <source>
        <strain evidence="1">IBT 21917</strain>
    </source>
</reference>
<dbReference type="SUPFAM" id="SSF52317">
    <property type="entry name" value="Class I glutamine amidotransferase-like"/>
    <property type="match status" value="1"/>
</dbReference>
<evidence type="ECO:0000313" key="1">
    <source>
        <dbReference type="EMBL" id="KAJ5151910.1"/>
    </source>
</evidence>
<gene>
    <name evidence="1" type="ORF">N7492_010205</name>
</gene>
<dbReference type="AlphaFoldDB" id="A0A9W9LF75"/>
<organism evidence="1 2">
    <name type="scientific">Penicillium capsulatum</name>
    <dbReference type="NCBI Taxonomy" id="69766"/>
    <lineage>
        <taxon>Eukaryota</taxon>
        <taxon>Fungi</taxon>
        <taxon>Dikarya</taxon>
        <taxon>Ascomycota</taxon>
        <taxon>Pezizomycotina</taxon>
        <taxon>Eurotiomycetes</taxon>
        <taxon>Eurotiomycetidae</taxon>
        <taxon>Eurotiales</taxon>
        <taxon>Aspergillaceae</taxon>
        <taxon>Penicillium</taxon>
    </lineage>
</organism>
<dbReference type="InterPro" id="IPR029062">
    <property type="entry name" value="Class_I_gatase-like"/>
</dbReference>
<protein>
    <submittedName>
        <fullName evidence="1">DJ-1/PfpI family protein</fullName>
    </submittedName>
</protein>
<dbReference type="OrthoDB" id="5424793at2759"/>
<keyword evidence="2" id="KW-1185">Reference proteome</keyword>
<comment type="caution">
    <text evidence="1">The sequence shown here is derived from an EMBL/GenBank/DDBJ whole genome shotgun (WGS) entry which is preliminary data.</text>
</comment>
<proteinExistence type="predicted"/>
<accession>A0A9W9LF75</accession>
<evidence type="ECO:0000313" key="2">
    <source>
        <dbReference type="Proteomes" id="UP001146351"/>
    </source>
</evidence>
<dbReference type="Proteomes" id="UP001146351">
    <property type="component" value="Unassembled WGS sequence"/>
</dbReference>